<feature type="transmembrane region" description="Helical" evidence="11">
    <location>
        <begin position="674"/>
        <end position="695"/>
    </location>
</feature>
<sequence length="1207" mass="133807">MVFDWNKNAFDNYKIQLIRFIRIFSYSTKSDRLFLFAATIASICTGVTLPLMNVVFAQIAGVFTEFYTSTSSTKQELGFRTTSIRISSAMRLAYIKALLDQPIALFDSLPPGQTAAIITITANNLQIGISERLSMFIQSITIGLVAIVVFYRLTIPLIAKFMKEVEHADGMSASVAVESFSSIKMVAACGAEGTMAKRYAAWVETARKKGLAISPLAAIQHSPVIFTIHATYALSFWYAIHLYMNLKIPNVTSVVIAISAIMMIVLSLGAISIPISSATRAAEAAGLFFAIIDAPVPQMKGAKTPEVSAQDDIVFERVNFSYPSRPDVQVLNNLTAEFARGKTTAIVGESGSGKSTIVGLIERWYDVGNLHYVANSGFITVGGRNLNDIDVRWWRSQIGLVQQEPFLFNDTIYKNVEYGLIGTKWEDASPEKKKELVCGACEEAFADEFISQLPEGYDTIVGDAGLKLSGGQRQRLAIARSIVKHPSILILDEATSAIDVHGERIVQEALEKISKNRTTIVIAHRLSTIMKADKIIVIKKGKLVQQGTHEELLNDKNGLYWGLANAQRLSLDSDSLTHMQNFRRRNRVPDFSPAEKLHSGLRTTPSGKESISNTTGASGSFKLFVWEQRYHWWWYTLMVLGAFGAGISFPLHAYLYANVISLFNFWGQYLRDQTNWWCLMLLLLGVGAGGSHFALGWSSNTMLFHFLADYRQEYFRNILSKPISFYDDPSNSVGNLIVRIASDPTQLQQLLGLNMALVLTSIFNVLGSILLSLYFGWKLTLMTVCTSMPVILAAGYLRMRYEVQFEKMNNEVFTESSKFAAESVNAFRTVSSLTLETEICRQYEALLQNHFKKAFRKALFSTWIFAMSDSIALLCMAFVQWYGGRLLASYEYTPFNYLIVYLAIVQGSTSAGHSLSFGPDISQAFAAANRIRSMRPEETDAKSSVTLSRFGGSQAGKKRSQGVKIELKGVSFKYPTRDVPVLNDLNMTIFKGQFAAIVGASGSGKTSIVSLIERFYDVQKGRILCNGIDINVIHLGSYRRGISLVAQEPLLFDGTIRENILLGVDETKTSDEELQCVCRDAGIEEFISSLPEKLDTKTGTRGVALSGGQKQRIAIARALIRNPRLLLLDEATSSLDSETEKSVQAVFERTRKGRTMVVVAHRLATIQNADVIFVVGDGRVAETGTHASLLKKRGIYYQMCQSQTLFK</sequence>
<comment type="subcellular location">
    <subcellularLocation>
        <location evidence="2">Endomembrane system</location>
    </subcellularLocation>
    <subcellularLocation>
        <location evidence="1">Membrane</location>
        <topology evidence="1">Multi-pass membrane protein</topology>
    </subcellularLocation>
</comment>
<feature type="transmembrane region" description="Helical" evidence="11">
    <location>
        <begin position="133"/>
        <end position="153"/>
    </location>
</feature>
<dbReference type="FunFam" id="3.40.50.300:FF:001530">
    <property type="entry name" value="ABC multidrug transporter (Eurofung)"/>
    <property type="match status" value="1"/>
</dbReference>
<evidence type="ECO:0000313" key="15">
    <source>
        <dbReference type="Proteomes" id="UP000054383"/>
    </source>
</evidence>
<protein>
    <recommendedName>
        <fullName evidence="9">ABC multidrug transporter MDR2</fullName>
    </recommendedName>
</protein>
<name>A0A0U1M3U3_TALIS</name>
<evidence type="ECO:0000256" key="4">
    <source>
        <dbReference type="ARBA" id="ARBA00022692"/>
    </source>
</evidence>
<feature type="transmembrane region" description="Helical" evidence="11">
    <location>
        <begin position="33"/>
        <end position="59"/>
    </location>
</feature>
<evidence type="ECO:0000259" key="12">
    <source>
        <dbReference type="PROSITE" id="PS50893"/>
    </source>
</evidence>
<evidence type="ECO:0000259" key="13">
    <source>
        <dbReference type="PROSITE" id="PS50929"/>
    </source>
</evidence>
<dbReference type="InterPro" id="IPR027417">
    <property type="entry name" value="P-loop_NTPase"/>
</dbReference>
<dbReference type="Gene3D" id="1.20.1560.10">
    <property type="entry name" value="ABC transporter type 1, transmembrane domain"/>
    <property type="match status" value="1"/>
</dbReference>
<feature type="transmembrane region" description="Helical" evidence="11">
    <location>
        <begin position="250"/>
        <end position="271"/>
    </location>
</feature>
<dbReference type="STRING" id="28573.A0A0U1M3U3"/>
<evidence type="ECO:0000256" key="7">
    <source>
        <dbReference type="ARBA" id="ARBA00022989"/>
    </source>
</evidence>
<keyword evidence="7 11" id="KW-1133">Transmembrane helix</keyword>
<evidence type="ECO:0000313" key="14">
    <source>
        <dbReference type="EMBL" id="CRG90263.1"/>
    </source>
</evidence>
<feature type="domain" description="ABC transmembrane type-1" evidence="13">
    <location>
        <begin position="75"/>
        <end position="280"/>
    </location>
</feature>
<dbReference type="GO" id="GO:0016887">
    <property type="term" value="F:ATP hydrolysis activity"/>
    <property type="evidence" value="ECO:0007669"/>
    <property type="project" value="InterPro"/>
</dbReference>
<evidence type="ECO:0000256" key="11">
    <source>
        <dbReference type="SAM" id="Phobius"/>
    </source>
</evidence>
<dbReference type="GO" id="GO:0005524">
    <property type="term" value="F:ATP binding"/>
    <property type="evidence" value="ECO:0007669"/>
    <property type="project" value="UniProtKB-KW"/>
</dbReference>
<dbReference type="FunFam" id="3.40.50.300:FF:000913">
    <property type="entry name" value="ABC multidrug transporter SitT"/>
    <property type="match status" value="1"/>
</dbReference>
<feature type="transmembrane region" description="Helical" evidence="11">
    <location>
        <begin position="632"/>
        <end position="654"/>
    </location>
</feature>
<dbReference type="SUPFAM" id="SSF90123">
    <property type="entry name" value="ABC transporter transmembrane region"/>
    <property type="match status" value="2"/>
</dbReference>
<proteinExistence type="inferred from homology"/>
<dbReference type="GO" id="GO:0012505">
    <property type="term" value="C:endomembrane system"/>
    <property type="evidence" value="ECO:0007669"/>
    <property type="project" value="UniProtKB-SubCell"/>
</dbReference>
<evidence type="ECO:0000256" key="2">
    <source>
        <dbReference type="ARBA" id="ARBA00004308"/>
    </source>
</evidence>
<dbReference type="Pfam" id="PF00005">
    <property type="entry name" value="ABC_tran"/>
    <property type="match status" value="2"/>
</dbReference>
<dbReference type="AlphaFoldDB" id="A0A0U1M3U3"/>
<dbReference type="InterPro" id="IPR036640">
    <property type="entry name" value="ABC1_TM_sf"/>
</dbReference>
<feature type="compositionally biased region" description="Polar residues" evidence="10">
    <location>
        <begin position="601"/>
        <end position="613"/>
    </location>
</feature>
<dbReference type="InterPro" id="IPR039421">
    <property type="entry name" value="Type_1_exporter"/>
</dbReference>
<dbReference type="EMBL" id="CVMT01000007">
    <property type="protein sequence ID" value="CRG90263.1"/>
    <property type="molecule type" value="Genomic_DNA"/>
</dbReference>
<dbReference type="InterPro" id="IPR003439">
    <property type="entry name" value="ABC_transporter-like_ATP-bd"/>
</dbReference>
<feature type="domain" description="ABC transporter" evidence="12">
    <location>
        <begin position="965"/>
        <end position="1202"/>
    </location>
</feature>
<dbReference type="PROSITE" id="PS50893">
    <property type="entry name" value="ABC_TRANSPORTER_2"/>
    <property type="match status" value="2"/>
</dbReference>
<evidence type="ECO:0000256" key="6">
    <source>
        <dbReference type="ARBA" id="ARBA00022840"/>
    </source>
</evidence>
<keyword evidence="15" id="KW-1185">Reference proteome</keyword>
<dbReference type="SMART" id="SM00382">
    <property type="entry name" value="AAA"/>
    <property type="match status" value="2"/>
</dbReference>
<dbReference type="Pfam" id="PF00664">
    <property type="entry name" value="ABC_membrane"/>
    <property type="match status" value="2"/>
</dbReference>
<reference evidence="14 15" key="1">
    <citation type="submission" date="2015-04" db="EMBL/GenBank/DDBJ databases">
        <authorList>
            <person name="Syromyatnikov M.Y."/>
            <person name="Popov V.N."/>
        </authorList>
    </citation>
    <scope>NUCLEOTIDE SEQUENCE [LARGE SCALE GENOMIC DNA]</scope>
    <source>
        <strain evidence="14">WF-38-12</strain>
    </source>
</reference>
<dbReference type="CDD" id="cd03249">
    <property type="entry name" value="ABC_MTABC3_MDL1_MDL2"/>
    <property type="match status" value="1"/>
</dbReference>
<dbReference type="PROSITE" id="PS00211">
    <property type="entry name" value="ABC_TRANSPORTER_1"/>
    <property type="match status" value="2"/>
</dbReference>
<dbReference type="InterPro" id="IPR011527">
    <property type="entry name" value="ABC1_TM_dom"/>
</dbReference>
<evidence type="ECO:0000256" key="1">
    <source>
        <dbReference type="ARBA" id="ARBA00004141"/>
    </source>
</evidence>
<dbReference type="Gene3D" id="3.40.50.300">
    <property type="entry name" value="P-loop containing nucleotide triphosphate hydrolases"/>
    <property type="match status" value="2"/>
</dbReference>
<keyword evidence="6" id="KW-0067">ATP-binding</keyword>
<dbReference type="GO" id="GO:0090374">
    <property type="term" value="P:oligopeptide export from mitochondrion"/>
    <property type="evidence" value="ECO:0007669"/>
    <property type="project" value="TreeGrafter"/>
</dbReference>
<dbReference type="GO" id="GO:0015421">
    <property type="term" value="F:ABC-type oligopeptide transporter activity"/>
    <property type="evidence" value="ECO:0007669"/>
    <property type="project" value="TreeGrafter"/>
</dbReference>
<gene>
    <name evidence="14" type="ORF">PISL3812_07306</name>
</gene>
<evidence type="ECO:0000256" key="3">
    <source>
        <dbReference type="ARBA" id="ARBA00007577"/>
    </source>
</evidence>
<dbReference type="PANTHER" id="PTHR43394">
    <property type="entry name" value="ATP-DEPENDENT PERMEASE MDL1, MITOCHONDRIAL"/>
    <property type="match status" value="1"/>
</dbReference>
<dbReference type="Proteomes" id="UP000054383">
    <property type="component" value="Unassembled WGS sequence"/>
</dbReference>
<dbReference type="SUPFAM" id="SSF52540">
    <property type="entry name" value="P-loop containing nucleoside triphosphate hydrolases"/>
    <property type="match status" value="2"/>
</dbReference>
<feature type="region of interest" description="Disordered" evidence="10">
    <location>
        <begin position="594"/>
        <end position="613"/>
    </location>
</feature>
<feature type="transmembrane region" description="Helical" evidence="11">
    <location>
        <begin position="224"/>
        <end position="244"/>
    </location>
</feature>
<accession>A0A0U1M3U3</accession>
<dbReference type="OrthoDB" id="6500128at2759"/>
<keyword evidence="4 11" id="KW-0812">Transmembrane</keyword>
<evidence type="ECO:0000256" key="5">
    <source>
        <dbReference type="ARBA" id="ARBA00022741"/>
    </source>
</evidence>
<feature type="domain" description="ABC transmembrane type-1" evidence="13">
    <location>
        <begin position="637"/>
        <end position="923"/>
    </location>
</feature>
<organism evidence="14 15">
    <name type="scientific">Talaromyces islandicus</name>
    <name type="common">Penicillium islandicum</name>
    <dbReference type="NCBI Taxonomy" id="28573"/>
    <lineage>
        <taxon>Eukaryota</taxon>
        <taxon>Fungi</taxon>
        <taxon>Dikarya</taxon>
        <taxon>Ascomycota</taxon>
        <taxon>Pezizomycotina</taxon>
        <taxon>Eurotiomycetes</taxon>
        <taxon>Eurotiomycetidae</taxon>
        <taxon>Eurotiales</taxon>
        <taxon>Trichocomaceae</taxon>
        <taxon>Talaromyces</taxon>
        <taxon>Talaromyces sect. Islandici</taxon>
    </lineage>
</organism>
<dbReference type="InterPro" id="IPR017871">
    <property type="entry name" value="ABC_transporter-like_CS"/>
</dbReference>
<keyword evidence="5" id="KW-0547">Nucleotide-binding</keyword>
<dbReference type="CDD" id="cd18577">
    <property type="entry name" value="ABC_6TM_Pgp_ABCB1_D1_like"/>
    <property type="match status" value="1"/>
</dbReference>
<keyword evidence="8 11" id="KW-0472">Membrane</keyword>
<evidence type="ECO:0000256" key="9">
    <source>
        <dbReference type="ARBA" id="ARBA00049740"/>
    </source>
</evidence>
<dbReference type="OMA" id="WYEMDGD"/>
<feature type="transmembrane region" description="Helical" evidence="11">
    <location>
        <begin position="858"/>
        <end position="883"/>
    </location>
</feature>
<dbReference type="PROSITE" id="PS50929">
    <property type="entry name" value="ABC_TM1F"/>
    <property type="match status" value="2"/>
</dbReference>
<feature type="transmembrane region" description="Helical" evidence="11">
    <location>
        <begin position="756"/>
        <end position="775"/>
    </location>
</feature>
<dbReference type="CDD" id="cd18578">
    <property type="entry name" value="ABC_6TM_Pgp_ABCB1_D2_like"/>
    <property type="match status" value="1"/>
</dbReference>
<dbReference type="GO" id="GO:0005743">
    <property type="term" value="C:mitochondrial inner membrane"/>
    <property type="evidence" value="ECO:0007669"/>
    <property type="project" value="TreeGrafter"/>
</dbReference>
<evidence type="ECO:0000256" key="8">
    <source>
        <dbReference type="ARBA" id="ARBA00023136"/>
    </source>
</evidence>
<evidence type="ECO:0000256" key="10">
    <source>
        <dbReference type="SAM" id="MobiDB-lite"/>
    </source>
</evidence>
<feature type="domain" description="ABC transporter" evidence="12">
    <location>
        <begin position="313"/>
        <end position="565"/>
    </location>
</feature>
<dbReference type="PANTHER" id="PTHR43394:SF1">
    <property type="entry name" value="ATP-BINDING CASSETTE SUB-FAMILY B MEMBER 10, MITOCHONDRIAL"/>
    <property type="match status" value="1"/>
</dbReference>
<comment type="similarity">
    <text evidence="3">Belongs to the ABC transporter superfamily. ABCB family. Multidrug resistance exporter (TC 3.A.1.201) subfamily.</text>
</comment>
<dbReference type="InterPro" id="IPR003593">
    <property type="entry name" value="AAA+_ATPase"/>
</dbReference>